<dbReference type="Proteomes" id="UP001221757">
    <property type="component" value="Unassembled WGS sequence"/>
</dbReference>
<dbReference type="AlphaFoldDB" id="A0AAD7CW08"/>
<evidence type="ECO:0000313" key="2">
    <source>
        <dbReference type="Proteomes" id="UP001221757"/>
    </source>
</evidence>
<protein>
    <submittedName>
        <fullName evidence="1">Uncharacterized protein</fullName>
    </submittedName>
</protein>
<sequence>MTKTDARTPLSTRSLWKCEQNLYGMLDGSVGKTSQDLKSQPGCHRRSMEKNNIKVDTLIVFAAFYRARALKLHLSVKQHIPFRDVGLRRTDRQFLLDSYGLWAYMYNGDDICTYFFAYWGSDHLAIFPLATSSGWCSRWRRFGLYNRHDERLGCAHNSSHGQSERRCLMEHSPPASSTRVHDHLERADRQIFPPEDQRTCATQLTPAVGRPCFRLLSTDTPGALNAIYSERAIHGAVKHHEGSGKGSACPYPRVYGRSPSLWTLRSQRASFKVFRRPDFVSSTARATQSTPQANWESYLQAFCA</sequence>
<organism evidence="1 2">
    <name type="scientific">Mycena rosella</name>
    <name type="common">Pink bonnet</name>
    <name type="synonym">Agaricus rosellus</name>
    <dbReference type="NCBI Taxonomy" id="1033263"/>
    <lineage>
        <taxon>Eukaryota</taxon>
        <taxon>Fungi</taxon>
        <taxon>Dikarya</taxon>
        <taxon>Basidiomycota</taxon>
        <taxon>Agaricomycotina</taxon>
        <taxon>Agaricomycetes</taxon>
        <taxon>Agaricomycetidae</taxon>
        <taxon>Agaricales</taxon>
        <taxon>Marasmiineae</taxon>
        <taxon>Mycenaceae</taxon>
        <taxon>Mycena</taxon>
    </lineage>
</organism>
<comment type="caution">
    <text evidence="1">The sequence shown here is derived from an EMBL/GenBank/DDBJ whole genome shotgun (WGS) entry which is preliminary data.</text>
</comment>
<evidence type="ECO:0000313" key="1">
    <source>
        <dbReference type="EMBL" id="KAJ7665700.1"/>
    </source>
</evidence>
<name>A0AAD7CW08_MYCRO</name>
<proteinExistence type="predicted"/>
<reference evidence="1" key="1">
    <citation type="submission" date="2023-03" db="EMBL/GenBank/DDBJ databases">
        <title>Massive genome expansion in bonnet fungi (Mycena s.s.) driven by repeated elements and novel gene families across ecological guilds.</title>
        <authorList>
            <consortium name="Lawrence Berkeley National Laboratory"/>
            <person name="Harder C.B."/>
            <person name="Miyauchi S."/>
            <person name="Viragh M."/>
            <person name="Kuo A."/>
            <person name="Thoen E."/>
            <person name="Andreopoulos B."/>
            <person name="Lu D."/>
            <person name="Skrede I."/>
            <person name="Drula E."/>
            <person name="Henrissat B."/>
            <person name="Morin E."/>
            <person name="Kohler A."/>
            <person name="Barry K."/>
            <person name="LaButti K."/>
            <person name="Morin E."/>
            <person name="Salamov A."/>
            <person name="Lipzen A."/>
            <person name="Mereny Z."/>
            <person name="Hegedus B."/>
            <person name="Baldrian P."/>
            <person name="Stursova M."/>
            <person name="Weitz H."/>
            <person name="Taylor A."/>
            <person name="Grigoriev I.V."/>
            <person name="Nagy L.G."/>
            <person name="Martin F."/>
            <person name="Kauserud H."/>
        </authorList>
    </citation>
    <scope>NUCLEOTIDE SEQUENCE</scope>
    <source>
        <strain evidence="1">CBHHK067</strain>
    </source>
</reference>
<dbReference type="EMBL" id="JARKIE010000213">
    <property type="protein sequence ID" value="KAJ7665700.1"/>
    <property type="molecule type" value="Genomic_DNA"/>
</dbReference>
<accession>A0AAD7CW08</accession>
<gene>
    <name evidence="1" type="ORF">B0H17DRAFT_1336424</name>
</gene>
<keyword evidence="2" id="KW-1185">Reference proteome</keyword>